<dbReference type="EMBL" id="NCKV01001083">
    <property type="protein sequence ID" value="RWS29069.1"/>
    <property type="molecule type" value="Genomic_DNA"/>
</dbReference>
<dbReference type="OrthoDB" id="6511516at2759"/>
<evidence type="ECO:0000313" key="5">
    <source>
        <dbReference type="Proteomes" id="UP000288716"/>
    </source>
</evidence>
<dbReference type="AlphaFoldDB" id="A0A443SNG0"/>
<protein>
    <submittedName>
        <fullName evidence="4">Glycine receptor subunit alpha-2-like protein</fullName>
    </submittedName>
</protein>
<dbReference type="Gene3D" id="2.70.170.10">
    <property type="entry name" value="Neurotransmitter-gated ion-channel ligand-binding domain"/>
    <property type="match status" value="1"/>
</dbReference>
<dbReference type="Proteomes" id="UP000288716">
    <property type="component" value="Unassembled WGS sequence"/>
</dbReference>
<feature type="domain" description="Neurotransmitter-gated ion-channel ligand-binding" evidence="3">
    <location>
        <begin position="17"/>
        <end position="175"/>
    </location>
</feature>
<sequence>MKKFVECESKHTKNKKNEVILPPRPKNGVLRINVTFVLLDISSVDIRNMDFQVMFRLRQMWSIHRNTCETYKNKLKNEKADKKVNENYDEDIFVSPKLIKHLWWPDTHFPNAKLIDSPSSVVNFNKMKLKSHYYRGCTVEHNSLSIATMACPMNLRHYPMDVQLCHINMRSCKYN</sequence>
<keyword evidence="4" id="KW-0675">Receptor</keyword>
<proteinExistence type="predicted"/>
<dbReference type="PANTHER" id="PTHR18945">
    <property type="entry name" value="NEUROTRANSMITTER GATED ION CHANNEL"/>
    <property type="match status" value="1"/>
</dbReference>
<dbReference type="GO" id="GO:0016020">
    <property type="term" value="C:membrane"/>
    <property type="evidence" value="ECO:0007669"/>
    <property type="project" value="UniProtKB-SubCell"/>
</dbReference>
<name>A0A443SNG0_9ACAR</name>
<dbReference type="PROSITE" id="PS00236">
    <property type="entry name" value="NEUROTR_ION_CHANNEL"/>
    <property type="match status" value="1"/>
</dbReference>
<dbReference type="SUPFAM" id="SSF63712">
    <property type="entry name" value="Nicotinic receptor ligand binding domain-like"/>
    <property type="match status" value="1"/>
</dbReference>
<dbReference type="GO" id="GO:0004888">
    <property type="term" value="F:transmembrane signaling receptor activity"/>
    <property type="evidence" value="ECO:0007669"/>
    <property type="project" value="InterPro"/>
</dbReference>
<dbReference type="InterPro" id="IPR036734">
    <property type="entry name" value="Neur_chan_lig-bd_sf"/>
</dbReference>
<accession>A0A443SNG0</accession>
<comment type="subcellular location">
    <subcellularLocation>
        <location evidence="1">Membrane</location>
        <topology evidence="1">Multi-pass membrane protein</topology>
    </subcellularLocation>
</comment>
<evidence type="ECO:0000259" key="3">
    <source>
        <dbReference type="Pfam" id="PF02931"/>
    </source>
</evidence>
<keyword evidence="5" id="KW-1185">Reference proteome</keyword>
<evidence type="ECO:0000313" key="4">
    <source>
        <dbReference type="EMBL" id="RWS29069.1"/>
    </source>
</evidence>
<dbReference type="InterPro" id="IPR006201">
    <property type="entry name" value="Neur_channel"/>
</dbReference>
<dbReference type="STRING" id="299467.A0A443SNG0"/>
<dbReference type="InterPro" id="IPR006202">
    <property type="entry name" value="Neur_chan_lig-bd"/>
</dbReference>
<keyword evidence="2" id="KW-0472">Membrane</keyword>
<reference evidence="4 5" key="1">
    <citation type="journal article" date="2018" name="Gigascience">
        <title>Genomes of trombidid mites reveal novel predicted allergens and laterally-transferred genes associated with secondary metabolism.</title>
        <authorList>
            <person name="Dong X."/>
            <person name="Chaisiri K."/>
            <person name="Xia D."/>
            <person name="Armstrong S.D."/>
            <person name="Fang Y."/>
            <person name="Donnelly M.J."/>
            <person name="Kadowaki T."/>
            <person name="McGarry J.W."/>
            <person name="Darby A.C."/>
            <person name="Makepeace B.L."/>
        </authorList>
    </citation>
    <scope>NUCLEOTIDE SEQUENCE [LARGE SCALE GENOMIC DNA]</scope>
    <source>
        <strain evidence="4">UoL-UT</strain>
    </source>
</reference>
<evidence type="ECO:0000256" key="1">
    <source>
        <dbReference type="ARBA" id="ARBA00004141"/>
    </source>
</evidence>
<dbReference type="VEuPathDB" id="VectorBase:LDEU002971"/>
<gene>
    <name evidence="4" type="ORF">B4U80_08573</name>
</gene>
<dbReference type="InterPro" id="IPR018000">
    <property type="entry name" value="Neurotransmitter_ion_chnl_CS"/>
</dbReference>
<evidence type="ECO:0000256" key="2">
    <source>
        <dbReference type="ARBA" id="ARBA00023136"/>
    </source>
</evidence>
<organism evidence="4 5">
    <name type="scientific">Leptotrombidium deliense</name>
    <dbReference type="NCBI Taxonomy" id="299467"/>
    <lineage>
        <taxon>Eukaryota</taxon>
        <taxon>Metazoa</taxon>
        <taxon>Ecdysozoa</taxon>
        <taxon>Arthropoda</taxon>
        <taxon>Chelicerata</taxon>
        <taxon>Arachnida</taxon>
        <taxon>Acari</taxon>
        <taxon>Acariformes</taxon>
        <taxon>Trombidiformes</taxon>
        <taxon>Prostigmata</taxon>
        <taxon>Anystina</taxon>
        <taxon>Parasitengona</taxon>
        <taxon>Trombiculoidea</taxon>
        <taxon>Trombiculidae</taxon>
        <taxon>Leptotrombidium</taxon>
    </lineage>
</organism>
<dbReference type="Pfam" id="PF02931">
    <property type="entry name" value="Neur_chan_LBD"/>
    <property type="match status" value="1"/>
</dbReference>
<comment type="caution">
    <text evidence="4">The sequence shown here is derived from an EMBL/GenBank/DDBJ whole genome shotgun (WGS) entry which is preliminary data.</text>
</comment>
<dbReference type="GO" id="GO:0005230">
    <property type="term" value="F:extracellular ligand-gated monoatomic ion channel activity"/>
    <property type="evidence" value="ECO:0007669"/>
    <property type="project" value="InterPro"/>
</dbReference>